<evidence type="ECO:0000313" key="2">
    <source>
        <dbReference type="EMBL" id="NBH60398.1"/>
    </source>
</evidence>
<dbReference type="InterPro" id="IPR036390">
    <property type="entry name" value="WH_DNA-bd_sf"/>
</dbReference>
<sequence>MKKKNAAAGGRDVLDNFEAQFKKSTLPLMVLTLLSEQEQMYAYEITQECLRRTDGIYKMPLLYTTLSKLLEQGFVEEVGKTISESNRVRVYYRITEEGISHLHRLKSLYVKLSRAVQSVVYTEKERDD</sequence>
<proteinExistence type="predicted"/>
<protein>
    <submittedName>
        <fullName evidence="2">PadR family transcriptional regulator</fullName>
    </submittedName>
</protein>
<dbReference type="Gene3D" id="1.10.10.10">
    <property type="entry name" value="Winged helix-like DNA-binding domain superfamily/Winged helix DNA-binding domain"/>
    <property type="match status" value="1"/>
</dbReference>
<gene>
    <name evidence="2" type="ORF">D0435_01745</name>
</gene>
<dbReference type="InterPro" id="IPR005149">
    <property type="entry name" value="Tscrpt_reg_PadR_N"/>
</dbReference>
<comment type="caution">
    <text evidence="2">The sequence shown here is derived from an EMBL/GenBank/DDBJ whole genome shotgun (WGS) entry which is preliminary data.</text>
</comment>
<evidence type="ECO:0000313" key="3">
    <source>
        <dbReference type="Proteomes" id="UP000446866"/>
    </source>
</evidence>
<dbReference type="PANTHER" id="PTHR33169:SF14">
    <property type="entry name" value="TRANSCRIPTIONAL REGULATOR RV3488"/>
    <property type="match status" value="1"/>
</dbReference>
<dbReference type="Pfam" id="PF03551">
    <property type="entry name" value="PadR"/>
    <property type="match status" value="1"/>
</dbReference>
<name>A0A845QJW3_9FIRM</name>
<dbReference type="Proteomes" id="UP000446866">
    <property type="component" value="Unassembled WGS sequence"/>
</dbReference>
<dbReference type="AlphaFoldDB" id="A0A845QJW3"/>
<dbReference type="PANTHER" id="PTHR33169">
    <property type="entry name" value="PADR-FAMILY TRANSCRIPTIONAL REGULATOR"/>
    <property type="match status" value="1"/>
</dbReference>
<dbReference type="InterPro" id="IPR052509">
    <property type="entry name" value="Metal_resp_DNA-bind_regulator"/>
</dbReference>
<dbReference type="SUPFAM" id="SSF46785">
    <property type="entry name" value="Winged helix' DNA-binding domain"/>
    <property type="match status" value="1"/>
</dbReference>
<reference evidence="2 3" key="1">
    <citation type="submission" date="2018-08" db="EMBL/GenBank/DDBJ databases">
        <title>Murine metabolic-syndrome-specific gut microbial biobank.</title>
        <authorList>
            <person name="Liu C."/>
        </authorList>
    </citation>
    <scope>NUCLEOTIDE SEQUENCE [LARGE SCALE GENOMIC DNA]</scope>
    <source>
        <strain evidence="2 3">28</strain>
    </source>
</reference>
<keyword evidence="3" id="KW-1185">Reference proteome</keyword>
<accession>A0A845QJW3</accession>
<dbReference type="InterPro" id="IPR036388">
    <property type="entry name" value="WH-like_DNA-bd_sf"/>
</dbReference>
<dbReference type="EMBL" id="QXWK01000001">
    <property type="protein sequence ID" value="NBH60398.1"/>
    <property type="molecule type" value="Genomic_DNA"/>
</dbReference>
<organism evidence="2 3">
    <name type="scientific">Anaerotruncus colihominis</name>
    <dbReference type="NCBI Taxonomy" id="169435"/>
    <lineage>
        <taxon>Bacteria</taxon>
        <taxon>Bacillati</taxon>
        <taxon>Bacillota</taxon>
        <taxon>Clostridia</taxon>
        <taxon>Eubacteriales</taxon>
        <taxon>Oscillospiraceae</taxon>
        <taxon>Anaerotruncus</taxon>
    </lineage>
</organism>
<feature type="domain" description="Transcription regulator PadR N-terminal" evidence="1">
    <location>
        <begin position="30"/>
        <end position="103"/>
    </location>
</feature>
<dbReference type="RefSeq" id="WP_160200684.1">
    <property type="nucleotide sequence ID" value="NZ_QXWK01000001.1"/>
</dbReference>
<evidence type="ECO:0000259" key="1">
    <source>
        <dbReference type="Pfam" id="PF03551"/>
    </source>
</evidence>